<feature type="transmembrane region" description="Helical" evidence="1">
    <location>
        <begin position="207"/>
        <end position="225"/>
    </location>
</feature>
<evidence type="ECO:0000256" key="1">
    <source>
        <dbReference type="SAM" id="Phobius"/>
    </source>
</evidence>
<dbReference type="AlphaFoldDB" id="A0AAQ3TWC3"/>
<protein>
    <submittedName>
        <fullName evidence="2">Uncharacterized protein</fullName>
    </submittedName>
</protein>
<keyword evidence="1" id="KW-0472">Membrane</keyword>
<feature type="transmembrane region" description="Helical" evidence="1">
    <location>
        <begin position="158"/>
        <end position="187"/>
    </location>
</feature>
<keyword evidence="1" id="KW-1133">Transmembrane helix</keyword>
<gene>
    <name evidence="2" type="ORF">U9M48_028035</name>
</gene>
<dbReference type="EMBL" id="CP144750">
    <property type="protein sequence ID" value="WVZ80569.1"/>
    <property type="molecule type" value="Genomic_DNA"/>
</dbReference>
<organism evidence="2 3">
    <name type="scientific">Paspalum notatum var. saurae</name>
    <dbReference type="NCBI Taxonomy" id="547442"/>
    <lineage>
        <taxon>Eukaryota</taxon>
        <taxon>Viridiplantae</taxon>
        <taxon>Streptophyta</taxon>
        <taxon>Embryophyta</taxon>
        <taxon>Tracheophyta</taxon>
        <taxon>Spermatophyta</taxon>
        <taxon>Magnoliopsida</taxon>
        <taxon>Liliopsida</taxon>
        <taxon>Poales</taxon>
        <taxon>Poaceae</taxon>
        <taxon>PACMAD clade</taxon>
        <taxon>Panicoideae</taxon>
        <taxon>Andropogonodae</taxon>
        <taxon>Paspaleae</taxon>
        <taxon>Paspalinae</taxon>
        <taxon>Paspalum</taxon>
    </lineage>
</organism>
<accession>A0AAQ3TWC3</accession>
<evidence type="ECO:0000313" key="3">
    <source>
        <dbReference type="Proteomes" id="UP001341281"/>
    </source>
</evidence>
<feature type="non-terminal residue" evidence="2">
    <location>
        <position position="1"/>
    </location>
</feature>
<sequence length="247" mass="26816">YGCPVLCGLAPVVVLRSFGDRVEVFAVSVSLFPSLGRIQPWSGIKLVIRAVSTASYLVLEPTVVKIRPPFAEPNSTQIQVFMVDTVVIGNPLSHGMRCVAWLIHSWRPWAGSSMSVFPRLEDVEHVVIKRTVIERSPAMRILVSAMDSIASEMALTDLVVVAMLILIITMVGVAHIGVMLMVAACILKTKSLKIKIMKEDLMMMKILSVKVAGLIGVIIAGLLILKKGNTIVVDVLMITQITSLVSS</sequence>
<dbReference type="Proteomes" id="UP001341281">
    <property type="component" value="Chromosome 06"/>
</dbReference>
<keyword evidence="1" id="KW-0812">Transmembrane</keyword>
<reference evidence="2 3" key="1">
    <citation type="submission" date="2024-02" db="EMBL/GenBank/DDBJ databases">
        <title>High-quality chromosome-scale genome assembly of Pensacola bahiagrass (Paspalum notatum Flugge var. saurae).</title>
        <authorList>
            <person name="Vega J.M."/>
            <person name="Podio M."/>
            <person name="Orjuela J."/>
            <person name="Siena L.A."/>
            <person name="Pessino S.C."/>
            <person name="Combes M.C."/>
            <person name="Mariac C."/>
            <person name="Albertini E."/>
            <person name="Pupilli F."/>
            <person name="Ortiz J.P.A."/>
            <person name="Leblanc O."/>
        </authorList>
    </citation>
    <scope>NUCLEOTIDE SEQUENCE [LARGE SCALE GENOMIC DNA]</scope>
    <source>
        <strain evidence="2">R1</strain>
        <tissue evidence="2">Leaf</tissue>
    </source>
</reference>
<evidence type="ECO:0000313" key="2">
    <source>
        <dbReference type="EMBL" id="WVZ80569.1"/>
    </source>
</evidence>
<proteinExistence type="predicted"/>
<name>A0AAQ3TWC3_PASNO</name>
<keyword evidence="3" id="KW-1185">Reference proteome</keyword>